<keyword evidence="1" id="KW-0472">Membrane</keyword>
<dbReference type="Pfam" id="PF19865">
    <property type="entry name" value="DUF6338"/>
    <property type="match status" value="1"/>
</dbReference>
<evidence type="ECO:0000313" key="3">
    <source>
        <dbReference type="Proteomes" id="UP000064912"/>
    </source>
</evidence>
<feature type="transmembrane region" description="Helical" evidence="1">
    <location>
        <begin position="15"/>
        <end position="36"/>
    </location>
</feature>
<dbReference type="AlphaFoldDB" id="A0A0D6B607"/>
<sequence length="227" mass="25130">MNFGSLLSPETFEFFARYLLAGYVVIFVRSAFVMGLRPKPAELLIEAIILSLIVQFIVYVLAAVYGSVVVASASGHDLPKWITAPPDILKLVAIVIVVPTGLGWTLGRFLKSDWRNGLLRRLSLPVIHPVQRAHDFAFGDNRAPGLVEVTFNDGTKIGGWFGEKSLAASDDGRSDLYLERAYIIDTSGTWREPSHSRAILINLRDVRSIEFLMEAKAEDGPEGENDR</sequence>
<proteinExistence type="predicted"/>
<feature type="transmembrane region" description="Helical" evidence="1">
    <location>
        <begin position="43"/>
        <end position="68"/>
    </location>
</feature>
<dbReference type="RefSeq" id="WP_060835545.1">
    <property type="nucleotide sequence ID" value="NZ_JAESJI010000023.1"/>
</dbReference>
<dbReference type="Proteomes" id="UP000064912">
    <property type="component" value="Chromosome"/>
</dbReference>
<feature type="transmembrane region" description="Helical" evidence="1">
    <location>
        <begin position="88"/>
        <end position="110"/>
    </location>
</feature>
<reference evidence="2 3" key="1">
    <citation type="submission" date="2015-02" db="EMBL/GenBank/DDBJ databases">
        <title>Genome sequene of Rhodovulum sulfidophilum DSM 2351.</title>
        <authorList>
            <person name="Nagao N."/>
        </authorList>
    </citation>
    <scope>NUCLEOTIDE SEQUENCE [LARGE SCALE GENOMIC DNA]</scope>
    <source>
        <strain evidence="2 3">DSM 2351</strain>
    </source>
</reference>
<accession>A0A0D6B607</accession>
<keyword evidence="1" id="KW-1133">Transmembrane helix</keyword>
<name>A0A0D6B607_RHOSU</name>
<dbReference type="KEGG" id="rsu:NHU_03096"/>
<evidence type="ECO:0000256" key="1">
    <source>
        <dbReference type="SAM" id="Phobius"/>
    </source>
</evidence>
<dbReference type="EMBL" id="AP014800">
    <property type="protein sequence ID" value="BAQ70240.1"/>
    <property type="molecule type" value="Genomic_DNA"/>
</dbReference>
<evidence type="ECO:0000313" key="2">
    <source>
        <dbReference type="EMBL" id="BAQ70240.1"/>
    </source>
</evidence>
<dbReference type="PATRIC" id="fig|35806.4.peg.3180"/>
<organism evidence="2 3">
    <name type="scientific">Rhodovulum sulfidophilum</name>
    <name type="common">Rhodobacter sulfidophilus</name>
    <dbReference type="NCBI Taxonomy" id="35806"/>
    <lineage>
        <taxon>Bacteria</taxon>
        <taxon>Pseudomonadati</taxon>
        <taxon>Pseudomonadota</taxon>
        <taxon>Alphaproteobacteria</taxon>
        <taxon>Rhodobacterales</taxon>
        <taxon>Paracoccaceae</taxon>
        <taxon>Rhodovulum</taxon>
    </lineage>
</organism>
<gene>
    <name evidence="2" type="ORF">NHU_03096</name>
</gene>
<protein>
    <submittedName>
        <fullName evidence="2">Uncharacterized protein</fullName>
    </submittedName>
</protein>
<dbReference type="InterPro" id="IPR045919">
    <property type="entry name" value="DUF6338"/>
</dbReference>
<keyword evidence="1" id="KW-0812">Transmembrane</keyword>